<dbReference type="Pfam" id="PF12532">
    <property type="entry name" value="DUF3732"/>
    <property type="match status" value="1"/>
</dbReference>
<evidence type="ECO:0000313" key="1">
    <source>
        <dbReference type="EMBL" id="UOE32856.1"/>
    </source>
</evidence>
<sequence length="638" mass="73629">MNFNINQITLWLESGKRQDLYFLPNKINVITGGSSTGKSTILKIIDYCLCKSTGNKIPQSIINENVKWYGINFTINDSTFTIARGKPVGSASSSDYFFSSTGVVPDLPTADIDETALKQILEEQFSIDSEFTFPYGGKVIRAGSKISFRYFLLFNTQSDIVINNEEQFFDKINSSRYREALDRIFWLALNSSTPRNVLVTEELSKQKRELLAIAKKETLFEKQRLVFHNNIFELVVRAQQAGLIESGLPTMQDSLEVLRGLVKNYLTTYNRESLKEIDELQQQRRDLLRKIRNIDVFENNYEEYKRLIANNVDSLQPVSVLRKGLAELILAPAVSEIFENLEVRLAKLKSELLRKKPFLTNLSQDRAKLESQVAEIDQQIKVLPTRSTDFVDEAHRLVLIGEIKAKLELYTQVADDLDFTAQKMAIESLIDQLQDEAKATSESQKITIDILQDNIQRYVSKSKALGQYRSYKAYFSESEKVLHLRRPNSVDLENVGSSSNYLFLHLCLFLGLHDFALRKSSRYIPQFMVWDQLSRPYYEEVKKRKPNVETYDDVADEDFVNDDRTKLSEAFKLFDDFITRANDEYKQNFQFIILEHVSPEFFDGMDMKNFHLVANFRDGNALIPLDEIKLPDESEPED</sequence>
<reference evidence="1 2" key="1">
    <citation type="submission" date="2022-03" db="EMBL/GenBank/DDBJ databases">
        <title>Hymenobactersp. isolated from the air.</title>
        <authorList>
            <person name="Won M."/>
            <person name="Kwon S.-W."/>
        </authorList>
    </citation>
    <scope>NUCLEOTIDE SEQUENCE [LARGE SCALE GENOMIC DNA]</scope>
    <source>
        <strain evidence="1 2">KACC 22596</strain>
    </source>
</reference>
<gene>
    <name evidence="1" type="ORF">MTP16_17180</name>
</gene>
<protein>
    <submittedName>
        <fullName evidence="1">DUF3732 domain-containing protein</fullName>
    </submittedName>
</protein>
<dbReference type="InterPro" id="IPR027417">
    <property type="entry name" value="P-loop_NTPase"/>
</dbReference>
<name>A0ABY4B114_9BACT</name>
<evidence type="ECO:0000313" key="2">
    <source>
        <dbReference type="Proteomes" id="UP000831390"/>
    </source>
</evidence>
<dbReference type="SUPFAM" id="SSF52540">
    <property type="entry name" value="P-loop containing nucleoside triphosphate hydrolases"/>
    <property type="match status" value="1"/>
</dbReference>
<dbReference type="EMBL" id="CP094534">
    <property type="protein sequence ID" value="UOE32856.1"/>
    <property type="molecule type" value="Genomic_DNA"/>
</dbReference>
<dbReference type="RefSeq" id="WP_243512146.1">
    <property type="nucleotide sequence ID" value="NZ_CP094534.1"/>
</dbReference>
<dbReference type="InterPro" id="IPR022205">
    <property type="entry name" value="DUF3732"/>
</dbReference>
<dbReference type="Gene3D" id="3.40.50.300">
    <property type="entry name" value="P-loop containing nucleotide triphosphate hydrolases"/>
    <property type="match status" value="1"/>
</dbReference>
<organism evidence="1 2">
    <name type="scientific">Hymenobacter monticola</name>
    <dbReference type="NCBI Taxonomy" id="1705399"/>
    <lineage>
        <taxon>Bacteria</taxon>
        <taxon>Pseudomonadati</taxon>
        <taxon>Bacteroidota</taxon>
        <taxon>Cytophagia</taxon>
        <taxon>Cytophagales</taxon>
        <taxon>Hymenobacteraceae</taxon>
        <taxon>Hymenobacter</taxon>
    </lineage>
</organism>
<keyword evidence="2" id="KW-1185">Reference proteome</keyword>
<proteinExistence type="predicted"/>
<dbReference type="Proteomes" id="UP000831390">
    <property type="component" value="Chromosome"/>
</dbReference>
<accession>A0ABY4B114</accession>